<accession>A0A194Q407</accession>
<feature type="compositionally biased region" description="Gly residues" evidence="1">
    <location>
        <begin position="77"/>
        <end position="88"/>
    </location>
</feature>
<keyword evidence="4" id="KW-1185">Reference proteome</keyword>
<evidence type="ECO:0008006" key="5">
    <source>
        <dbReference type="Google" id="ProtNLM"/>
    </source>
</evidence>
<feature type="signal peptide" evidence="2">
    <location>
        <begin position="1"/>
        <end position="19"/>
    </location>
</feature>
<name>A0A194Q407_PAPXU</name>
<reference evidence="3 4" key="1">
    <citation type="journal article" date="2015" name="Nat. Commun.">
        <title>Outbred genome sequencing and CRISPR/Cas9 gene editing in butterflies.</title>
        <authorList>
            <person name="Li X."/>
            <person name="Fan D."/>
            <person name="Zhang W."/>
            <person name="Liu G."/>
            <person name="Zhang L."/>
            <person name="Zhao L."/>
            <person name="Fang X."/>
            <person name="Chen L."/>
            <person name="Dong Y."/>
            <person name="Chen Y."/>
            <person name="Ding Y."/>
            <person name="Zhao R."/>
            <person name="Feng M."/>
            <person name="Zhu Y."/>
            <person name="Feng Y."/>
            <person name="Jiang X."/>
            <person name="Zhu D."/>
            <person name="Xiang H."/>
            <person name="Feng X."/>
            <person name="Li S."/>
            <person name="Wang J."/>
            <person name="Zhang G."/>
            <person name="Kronforst M.R."/>
            <person name="Wang W."/>
        </authorList>
    </citation>
    <scope>NUCLEOTIDE SEQUENCE [LARGE SCALE GENOMIC DNA]</scope>
    <source>
        <strain evidence="3">Ya'a_city_454_Px</strain>
        <tissue evidence="3">Whole body</tissue>
    </source>
</reference>
<protein>
    <recommendedName>
        <fullName evidence="5">Cuticular protein</fullName>
    </recommendedName>
</protein>
<sequence>MFKLFVVLVLAACFFDVEAGTRIIRSPQFGSASQASAKASAGGFGPPGQFGPGYGRPGFGKPGFGGPAIGKPRFGGPSFGGPGFGARPGSGTNISISKSVSISSGNGGVARSNAQSASSG</sequence>
<dbReference type="Proteomes" id="UP000053268">
    <property type="component" value="Unassembled WGS sequence"/>
</dbReference>
<dbReference type="AlphaFoldDB" id="A0A194Q407"/>
<evidence type="ECO:0000256" key="2">
    <source>
        <dbReference type="SAM" id="SignalP"/>
    </source>
</evidence>
<feature type="chain" id="PRO_5008264031" description="Cuticular protein" evidence="2">
    <location>
        <begin position="20"/>
        <end position="120"/>
    </location>
</feature>
<feature type="region of interest" description="Disordered" evidence="1">
    <location>
        <begin position="37"/>
        <end position="120"/>
    </location>
</feature>
<gene>
    <name evidence="3" type="ORF">RR46_02665</name>
</gene>
<evidence type="ECO:0000256" key="1">
    <source>
        <dbReference type="SAM" id="MobiDB-lite"/>
    </source>
</evidence>
<dbReference type="EMBL" id="KQ459465">
    <property type="protein sequence ID" value="KPJ00277.1"/>
    <property type="molecule type" value="Genomic_DNA"/>
</dbReference>
<keyword evidence="2" id="KW-0732">Signal</keyword>
<evidence type="ECO:0000313" key="4">
    <source>
        <dbReference type="Proteomes" id="UP000053268"/>
    </source>
</evidence>
<evidence type="ECO:0000313" key="3">
    <source>
        <dbReference type="EMBL" id="KPJ00277.1"/>
    </source>
</evidence>
<feature type="compositionally biased region" description="Low complexity" evidence="1">
    <location>
        <begin position="89"/>
        <end position="104"/>
    </location>
</feature>
<feature type="compositionally biased region" description="Gly residues" evidence="1">
    <location>
        <begin position="42"/>
        <end position="68"/>
    </location>
</feature>
<organism evidence="3 4">
    <name type="scientific">Papilio xuthus</name>
    <name type="common">Asian swallowtail butterfly</name>
    <dbReference type="NCBI Taxonomy" id="66420"/>
    <lineage>
        <taxon>Eukaryota</taxon>
        <taxon>Metazoa</taxon>
        <taxon>Ecdysozoa</taxon>
        <taxon>Arthropoda</taxon>
        <taxon>Hexapoda</taxon>
        <taxon>Insecta</taxon>
        <taxon>Pterygota</taxon>
        <taxon>Neoptera</taxon>
        <taxon>Endopterygota</taxon>
        <taxon>Lepidoptera</taxon>
        <taxon>Glossata</taxon>
        <taxon>Ditrysia</taxon>
        <taxon>Papilionoidea</taxon>
        <taxon>Papilionidae</taxon>
        <taxon>Papilioninae</taxon>
        <taxon>Papilio</taxon>
    </lineage>
</organism>
<proteinExistence type="predicted"/>